<dbReference type="AlphaFoldDB" id="A0A1I4AAV2"/>
<dbReference type="Proteomes" id="UP000199025">
    <property type="component" value="Unassembled WGS sequence"/>
</dbReference>
<feature type="compositionally biased region" description="Low complexity" evidence="1">
    <location>
        <begin position="138"/>
        <end position="152"/>
    </location>
</feature>
<dbReference type="EMBL" id="FORP01000023">
    <property type="protein sequence ID" value="SFK53300.1"/>
    <property type="molecule type" value="Genomic_DNA"/>
</dbReference>
<gene>
    <name evidence="2" type="ORF">SAMN05421835_12395</name>
</gene>
<protein>
    <submittedName>
        <fullName evidence="2">Uncharacterized protein</fullName>
    </submittedName>
</protein>
<keyword evidence="3" id="KW-1185">Reference proteome</keyword>
<reference evidence="2 3" key="1">
    <citation type="submission" date="2016-10" db="EMBL/GenBank/DDBJ databases">
        <authorList>
            <person name="de Groot N.N."/>
        </authorList>
    </citation>
    <scope>NUCLEOTIDE SEQUENCE [LARGE SCALE GENOMIC DNA]</scope>
    <source>
        <strain evidence="2 3">DSM 44468</strain>
    </source>
</reference>
<name>A0A1I4AAV2_9PSEU</name>
<sequence>MSWTPFAFYDRLSSCWRTWPHSGGRTAGSTRFSATWPKQGMTRNGQAFAPVTSARPTAGKGFSYLPTPVAADASRTGYAPARRRAGNQEVDLCDAVTLFRTPTSSDADHTGCDPVRRKARGRQVNLRDEATLFPTPTASRAGSNGSPGGPRRPSLDTLARRWLPTLTVAEAMQEPPNGPSSSGTPGLTATANNLLPTPLACGNRKSRDAILRTHCGPGLEQAVEMILGTMPRELTTWTEAPRSWTGATTPPPSVDGN</sequence>
<feature type="region of interest" description="Disordered" evidence="1">
    <location>
        <begin position="171"/>
        <end position="191"/>
    </location>
</feature>
<evidence type="ECO:0000313" key="2">
    <source>
        <dbReference type="EMBL" id="SFK53300.1"/>
    </source>
</evidence>
<evidence type="ECO:0000313" key="3">
    <source>
        <dbReference type="Proteomes" id="UP000199025"/>
    </source>
</evidence>
<dbReference type="STRING" id="115433.SAMN05421835_12395"/>
<proteinExistence type="predicted"/>
<accession>A0A1I4AAV2</accession>
<feature type="region of interest" description="Disordered" evidence="1">
    <location>
        <begin position="129"/>
        <end position="156"/>
    </location>
</feature>
<evidence type="ECO:0000256" key="1">
    <source>
        <dbReference type="SAM" id="MobiDB-lite"/>
    </source>
</evidence>
<organism evidence="2 3">
    <name type="scientific">Amycolatopsis sacchari</name>
    <dbReference type="NCBI Taxonomy" id="115433"/>
    <lineage>
        <taxon>Bacteria</taxon>
        <taxon>Bacillati</taxon>
        <taxon>Actinomycetota</taxon>
        <taxon>Actinomycetes</taxon>
        <taxon>Pseudonocardiales</taxon>
        <taxon>Pseudonocardiaceae</taxon>
        <taxon>Amycolatopsis</taxon>
    </lineage>
</organism>